<protein>
    <recommendedName>
        <fullName evidence="5">DUF4064 domain-containing protein</fullName>
    </recommendedName>
</protein>
<proteinExistence type="predicted"/>
<dbReference type="RefSeq" id="WP_183639695.1">
    <property type="nucleotide sequence ID" value="NZ_CANLFI010000006.1"/>
</dbReference>
<name>A0A7W9D9T6_9MICC</name>
<evidence type="ECO:0000313" key="3">
    <source>
        <dbReference type="EMBL" id="MBB5596930.1"/>
    </source>
</evidence>
<dbReference type="Proteomes" id="UP000523863">
    <property type="component" value="Unassembled WGS sequence"/>
</dbReference>
<feature type="region of interest" description="Disordered" evidence="1">
    <location>
        <begin position="1"/>
        <end position="140"/>
    </location>
</feature>
<reference evidence="3 4" key="1">
    <citation type="submission" date="2020-08" db="EMBL/GenBank/DDBJ databases">
        <title>Sequencing the genomes of 1000 actinobacteria strains.</title>
        <authorList>
            <person name="Klenk H.-P."/>
        </authorList>
    </citation>
    <scope>NUCLEOTIDE SEQUENCE [LARGE SCALE GENOMIC DNA]</scope>
    <source>
        <strain evidence="3 4">DSM 23694</strain>
    </source>
</reference>
<feature type="compositionally biased region" description="Polar residues" evidence="1">
    <location>
        <begin position="92"/>
        <end position="113"/>
    </location>
</feature>
<accession>A0A7W9D9T6</accession>
<feature type="transmembrane region" description="Helical" evidence="2">
    <location>
        <begin position="155"/>
        <end position="174"/>
    </location>
</feature>
<keyword evidence="4" id="KW-1185">Reference proteome</keyword>
<gene>
    <name evidence="3" type="ORF">BKA12_000010</name>
</gene>
<comment type="caution">
    <text evidence="3">The sequence shown here is derived from an EMBL/GenBank/DDBJ whole genome shotgun (WGS) entry which is preliminary data.</text>
</comment>
<feature type="transmembrane region" description="Helical" evidence="2">
    <location>
        <begin position="245"/>
        <end position="277"/>
    </location>
</feature>
<organism evidence="3 4">
    <name type="scientific">Neomicrococcus lactis</name>
    <dbReference type="NCBI Taxonomy" id="732241"/>
    <lineage>
        <taxon>Bacteria</taxon>
        <taxon>Bacillati</taxon>
        <taxon>Actinomycetota</taxon>
        <taxon>Actinomycetes</taxon>
        <taxon>Micrococcales</taxon>
        <taxon>Micrococcaceae</taxon>
        <taxon>Neomicrococcus</taxon>
    </lineage>
</organism>
<keyword evidence="2" id="KW-0472">Membrane</keyword>
<dbReference type="EMBL" id="JACHBL010000001">
    <property type="protein sequence ID" value="MBB5596930.1"/>
    <property type="molecule type" value="Genomic_DNA"/>
</dbReference>
<feature type="compositionally biased region" description="Low complexity" evidence="1">
    <location>
        <begin position="114"/>
        <end position="127"/>
    </location>
</feature>
<sequence length="296" mass="31050">MSNDDSTPRIPEPPRYGQRLPEGESANFGNNASSNAPREGFNSPSEPTVGTGSSVPASGNVQPGQQPAQSPYGQNPYNQNPYDQAPAGHNPAGQNAYGQQNPYGQNPYGQNAYGQQQLGQPGAQQQGNWNMPMQQGGFGAPAVPARPKELKIASILLYIAAALTIIGGIALLMVPNQMLVDVINSTPNASEQFDELEKQGISVNELVSMSKTVGAVFTFIAGLLYAVIGYFIGKGSNGARITGTVLAALSLMVFAGAGIQGWLMLALGVAAIVLAWLRPSSEYIAAKSAAKRYPRA</sequence>
<feature type="compositionally biased region" description="Polar residues" evidence="1">
    <location>
        <begin position="42"/>
        <end position="82"/>
    </location>
</feature>
<evidence type="ECO:0008006" key="5">
    <source>
        <dbReference type="Google" id="ProtNLM"/>
    </source>
</evidence>
<keyword evidence="2" id="KW-0812">Transmembrane</keyword>
<evidence type="ECO:0000256" key="1">
    <source>
        <dbReference type="SAM" id="MobiDB-lite"/>
    </source>
</evidence>
<evidence type="ECO:0000256" key="2">
    <source>
        <dbReference type="SAM" id="Phobius"/>
    </source>
</evidence>
<feature type="transmembrane region" description="Helical" evidence="2">
    <location>
        <begin position="213"/>
        <end position="233"/>
    </location>
</feature>
<feature type="compositionally biased region" description="Low complexity" evidence="1">
    <location>
        <begin position="25"/>
        <end position="36"/>
    </location>
</feature>
<dbReference type="AlphaFoldDB" id="A0A7W9D9T6"/>
<keyword evidence="2" id="KW-1133">Transmembrane helix</keyword>
<evidence type="ECO:0000313" key="4">
    <source>
        <dbReference type="Proteomes" id="UP000523863"/>
    </source>
</evidence>